<dbReference type="InterPro" id="IPR041662">
    <property type="entry name" value="SusD-like_2"/>
</dbReference>
<accession>A0A4R0NJH7</accession>
<reference evidence="1 2" key="1">
    <citation type="submission" date="2019-02" db="EMBL/GenBank/DDBJ databases">
        <title>Pedobacter sp. RP-3-11 sp. nov., isolated from Arctic soil.</title>
        <authorList>
            <person name="Dahal R.H."/>
        </authorList>
    </citation>
    <scope>NUCLEOTIDE SEQUENCE [LARGE SCALE GENOMIC DNA]</scope>
    <source>
        <strain evidence="1 2">RP-3-11</strain>
    </source>
</reference>
<dbReference type="Gene3D" id="1.25.40.390">
    <property type="match status" value="1"/>
</dbReference>
<keyword evidence="1" id="KW-0449">Lipoprotein</keyword>
<organism evidence="1 2">
    <name type="scientific">Pedobacter frigidisoli</name>
    <dbReference type="NCBI Taxonomy" id="2530455"/>
    <lineage>
        <taxon>Bacteria</taxon>
        <taxon>Pseudomonadati</taxon>
        <taxon>Bacteroidota</taxon>
        <taxon>Sphingobacteriia</taxon>
        <taxon>Sphingobacteriales</taxon>
        <taxon>Sphingobacteriaceae</taxon>
        <taxon>Pedobacter</taxon>
    </lineage>
</organism>
<dbReference type="Proteomes" id="UP000291485">
    <property type="component" value="Unassembled WGS sequence"/>
</dbReference>
<dbReference type="Pfam" id="PF12771">
    <property type="entry name" value="SusD-like_2"/>
    <property type="match status" value="1"/>
</dbReference>
<dbReference type="OrthoDB" id="9766256at2"/>
<keyword evidence="2" id="KW-1185">Reference proteome</keyword>
<protein>
    <submittedName>
        <fullName evidence="1">SusD/RagB family nutrient-binding outer membrane lipoprotein</fullName>
    </submittedName>
</protein>
<dbReference type="EMBL" id="SJSN01000021">
    <property type="protein sequence ID" value="TCD00686.1"/>
    <property type="molecule type" value="Genomic_DNA"/>
</dbReference>
<dbReference type="SUPFAM" id="SSF48452">
    <property type="entry name" value="TPR-like"/>
    <property type="match status" value="1"/>
</dbReference>
<dbReference type="AlphaFoldDB" id="A0A4R0NJH7"/>
<sequence length="525" mass="58815">MKNNIKKFVILLVGASLTFSSCQKDFIAINTDPINIIDTTPDKLMAPALVNSLSLGMFRNRNFNNELMQVTVNQDDGDATVFRYQYRRTFADYLYNGWYIQLTNFKDMYAKASEPTKLNKSYQGISLLMQAWLYANLTDTYGDIPFTESIKGSEITEPKFDTQKDVYLGIFKMLEEANTLLSTGTPIVAISDPLYNGDVAKWRKFCNSLYLRLLLRVAHKSDVSAQVIAKMKEIANTNTTQYPIITKNAESAYLKWNGGINVSDPYTSPLVNGIREQDYRSPAIASFFIDRLVSWQDPRIDITAGNGYANAGINRFGIAQGSAGFAGVPSGYVVGGGAPKQSYFYSFAQTVSSVALNDKSLQANPLTGIFMNYAELQFILSEAVVKNYITGNAENYYNNGIANAINYWVPNFSASTTDPRFINYITSGDLEFGTLNLGSTEDKLEQIHTQKYYALFMVDMQQWYEYRRTGHPYLPKGPGLANGGVMPARMTYPVYVQSTNPTNYKLAVASMGGDEINTRVWWQKP</sequence>
<proteinExistence type="predicted"/>
<dbReference type="RefSeq" id="WP_131562329.1">
    <property type="nucleotide sequence ID" value="NZ_SJSN01000021.1"/>
</dbReference>
<evidence type="ECO:0000313" key="1">
    <source>
        <dbReference type="EMBL" id="TCD00686.1"/>
    </source>
</evidence>
<name>A0A4R0NJH7_9SPHI</name>
<evidence type="ECO:0000313" key="2">
    <source>
        <dbReference type="Proteomes" id="UP000291485"/>
    </source>
</evidence>
<gene>
    <name evidence="1" type="ORF">EZ449_20195</name>
</gene>
<dbReference type="PROSITE" id="PS51257">
    <property type="entry name" value="PROKAR_LIPOPROTEIN"/>
    <property type="match status" value="1"/>
</dbReference>
<comment type="caution">
    <text evidence="1">The sequence shown here is derived from an EMBL/GenBank/DDBJ whole genome shotgun (WGS) entry which is preliminary data.</text>
</comment>
<dbReference type="InterPro" id="IPR011990">
    <property type="entry name" value="TPR-like_helical_dom_sf"/>
</dbReference>